<feature type="transmembrane region" description="Helical" evidence="1">
    <location>
        <begin position="976"/>
        <end position="992"/>
    </location>
</feature>
<dbReference type="Pfam" id="PF00873">
    <property type="entry name" value="ACR_tran"/>
    <property type="match status" value="1"/>
</dbReference>
<sequence>MAEMGQERGVIAWMANNPVAANLLMLVVMIGGLAAINNLTKEVFPSFPTERVTITVPYPGSSPEEVEAGIVRIIEEEVLDLVGVKEISSVSREGSGTVTVQMEAGTLISRALVQIKTRVDGIASFPANAEEPIVDEVLYRTRTMNVSVYGDLDEYQLKDLADNLRDEVLNIPGITQVALRGARDYEISIEVSDTALRRYGLSFDNVVSAVQQRSRDLPGGKLRTDEGSITLRSVGQAYTAEEFADLTLVTRSDGTVLSVGDIATVRDGFEEQPVLTRLNGKRSVTLVVDRVGNQDVLAMTNNLRALVAGKKAELPPGVEITAWADRSVILKGRINLMLKSAAQGAVLVMIFLALFLNTSLAFWVILGVPFSFLGALMVLDVFNTGLTINIFSVFGFILVLGMLVDDGIVTAESAYAQLEEERKGVDSIVRGTRRVTVATVFGALTTMIAFAPAALLTEGIGRLVSVIVPVVVLSLMFSLIETKLILPAHLRHIRIDPKPSDGRSPLGFLRNIQQACAGGLVRFSEEVYRPLLQWAVNYRYVSVAIFVGGLLVCLALVPAGIVRFVFFPNVPSDSIRVDLKMPNGTPWQKTHEYALRIEQAAGEMDERYRLETGSDESVIAEMLTLSNSDTESELWLDLLPSERRIVSSVTLGKWFREALGELSGIQSLIVDANSGPGGAPVDIELAGNDLGELRSAASELKVALTRFDGLSDIRDTFDAGGPELDIRVSAEGEALGLGQVELARQVRQAFFGAQIQRVQRGRHEVRVYVRLPAEHRQSLDALHLLWIEVPGRGKVPFDVVGTAQEQTGVSVINRFNRQRVVNVKADLDKAVVEPGEVNQRITSEVLPDILARYTKVSKRLSGEAEDQAESTSSLKFGFLAILVMIYAALAVPLRSYGQPLIIMSVIPFGLTGAVLGHFIVGSDVSVLSAIGMIGLTGIVVNDSLVLVDHINHRLNDRDEAWREAVINGAVRRFRPVVLTSITTFIGLVPIQLETAIQAQFVKPMAVSVAFGVLFATFVTLVLVPVLYFVGRDIKALFTRDPA</sequence>
<gene>
    <name evidence="2" type="ORF">EYC87_13315</name>
</gene>
<feature type="transmembrane region" description="Helical" evidence="1">
    <location>
        <begin position="341"/>
        <end position="366"/>
    </location>
</feature>
<keyword evidence="1" id="KW-0472">Membrane</keyword>
<dbReference type="SUPFAM" id="SSF82693">
    <property type="entry name" value="Multidrug efflux transporter AcrB pore domain, PN1, PN2, PC1 and PC2 subdomains"/>
    <property type="match status" value="2"/>
</dbReference>
<evidence type="ECO:0000313" key="3">
    <source>
        <dbReference type="Proteomes" id="UP001143307"/>
    </source>
</evidence>
<dbReference type="InterPro" id="IPR027463">
    <property type="entry name" value="AcrB_DN_DC_subdom"/>
</dbReference>
<reference evidence="2" key="1">
    <citation type="submission" date="2019-02" db="EMBL/GenBank/DDBJ databases">
        <authorList>
            <person name="Li S.-H."/>
        </authorList>
    </citation>
    <scope>NUCLEOTIDE SEQUENCE</scope>
    <source>
        <strain evidence="2">IMCC8485</strain>
    </source>
</reference>
<comment type="caution">
    <text evidence="2">The sequence shown here is derived from an EMBL/GenBank/DDBJ whole genome shotgun (WGS) entry which is preliminary data.</text>
</comment>
<feature type="transmembrane region" description="Helical" evidence="1">
    <location>
        <begin position="463"/>
        <end position="486"/>
    </location>
</feature>
<dbReference type="PRINTS" id="PR00702">
    <property type="entry name" value="ACRIFLAVINRP"/>
</dbReference>
<accession>A0ABT3SZ17</accession>
<proteinExistence type="predicted"/>
<feature type="transmembrane region" description="Helical" evidence="1">
    <location>
        <begin position="876"/>
        <end position="893"/>
    </location>
</feature>
<dbReference type="SUPFAM" id="SSF82714">
    <property type="entry name" value="Multidrug efflux transporter AcrB TolC docking domain, DN and DC subdomains"/>
    <property type="match status" value="2"/>
</dbReference>
<evidence type="ECO:0000313" key="2">
    <source>
        <dbReference type="EMBL" id="MCX2974567.1"/>
    </source>
</evidence>
<dbReference type="PANTHER" id="PTHR32063">
    <property type="match status" value="1"/>
</dbReference>
<protein>
    <submittedName>
        <fullName evidence="2">Efflux RND transporter permease subunit</fullName>
    </submittedName>
</protein>
<name>A0ABT3SZ17_9GAMM</name>
<dbReference type="Gene3D" id="3.30.2090.10">
    <property type="entry name" value="Multidrug efflux transporter AcrB TolC docking domain, DN and DC subdomains"/>
    <property type="match status" value="2"/>
</dbReference>
<evidence type="ECO:0000256" key="1">
    <source>
        <dbReference type="SAM" id="Phobius"/>
    </source>
</evidence>
<feature type="transmembrane region" description="Helical" evidence="1">
    <location>
        <begin position="540"/>
        <end position="566"/>
    </location>
</feature>
<keyword evidence="3" id="KW-1185">Reference proteome</keyword>
<feature type="transmembrane region" description="Helical" evidence="1">
    <location>
        <begin position="900"/>
        <end position="920"/>
    </location>
</feature>
<feature type="transmembrane region" description="Helical" evidence="1">
    <location>
        <begin position="386"/>
        <end position="404"/>
    </location>
</feature>
<feature type="transmembrane region" description="Helical" evidence="1">
    <location>
        <begin position="20"/>
        <end position="39"/>
    </location>
</feature>
<keyword evidence="1" id="KW-0812">Transmembrane</keyword>
<dbReference type="Gene3D" id="1.20.1640.10">
    <property type="entry name" value="Multidrug efflux transporter AcrB transmembrane domain"/>
    <property type="match status" value="2"/>
</dbReference>
<organism evidence="2 3">
    <name type="scientific">Candidatus Seongchinamella marina</name>
    <dbReference type="NCBI Taxonomy" id="2518990"/>
    <lineage>
        <taxon>Bacteria</taxon>
        <taxon>Pseudomonadati</taxon>
        <taxon>Pseudomonadota</taxon>
        <taxon>Gammaproteobacteria</taxon>
        <taxon>Cellvibrionales</taxon>
        <taxon>Halieaceae</taxon>
        <taxon>Seongchinamella</taxon>
    </lineage>
</organism>
<dbReference type="InterPro" id="IPR001036">
    <property type="entry name" value="Acrflvin-R"/>
</dbReference>
<feature type="transmembrane region" description="Helical" evidence="1">
    <location>
        <begin position="926"/>
        <end position="947"/>
    </location>
</feature>
<feature type="transmembrane region" description="Helical" evidence="1">
    <location>
        <begin position="435"/>
        <end position="457"/>
    </location>
</feature>
<dbReference type="PANTHER" id="PTHR32063:SF33">
    <property type="entry name" value="RND SUPERFAMILY EFFLUX PUMP PERMEASE COMPONENT"/>
    <property type="match status" value="1"/>
</dbReference>
<dbReference type="Gene3D" id="3.30.70.1320">
    <property type="entry name" value="Multidrug efflux transporter AcrB pore domain like"/>
    <property type="match status" value="1"/>
</dbReference>
<dbReference type="Proteomes" id="UP001143307">
    <property type="component" value="Unassembled WGS sequence"/>
</dbReference>
<dbReference type="Gene3D" id="3.30.70.1430">
    <property type="entry name" value="Multidrug efflux transporter AcrB pore domain"/>
    <property type="match status" value="2"/>
</dbReference>
<dbReference type="RefSeq" id="WP_279253313.1">
    <property type="nucleotide sequence ID" value="NZ_SHNP01000004.1"/>
</dbReference>
<dbReference type="SUPFAM" id="SSF82866">
    <property type="entry name" value="Multidrug efflux transporter AcrB transmembrane domain"/>
    <property type="match status" value="2"/>
</dbReference>
<dbReference type="Gene3D" id="3.30.70.1440">
    <property type="entry name" value="Multidrug efflux transporter AcrB pore domain"/>
    <property type="match status" value="1"/>
</dbReference>
<keyword evidence="1" id="KW-1133">Transmembrane helix</keyword>
<dbReference type="EMBL" id="SHNP01000004">
    <property type="protein sequence ID" value="MCX2974567.1"/>
    <property type="molecule type" value="Genomic_DNA"/>
</dbReference>
<feature type="transmembrane region" description="Helical" evidence="1">
    <location>
        <begin position="1004"/>
        <end position="1029"/>
    </location>
</feature>